<dbReference type="PANTHER" id="PTHR47524:SF1">
    <property type="entry name" value="20S RRNA ACCUMULATION PROTEIN 4"/>
    <property type="match status" value="1"/>
</dbReference>
<feature type="region of interest" description="Disordered" evidence="1">
    <location>
        <begin position="169"/>
        <end position="207"/>
    </location>
</feature>
<gene>
    <name evidence="3" type="ORF">LANO_0G15588G</name>
</gene>
<feature type="compositionally biased region" description="Basic and acidic residues" evidence="1">
    <location>
        <begin position="194"/>
        <end position="205"/>
    </location>
</feature>
<evidence type="ECO:0000313" key="3">
    <source>
        <dbReference type="EMBL" id="SCV04968.1"/>
    </source>
</evidence>
<feature type="domain" description="Programmed cell death protein 2 C-terminal" evidence="2">
    <location>
        <begin position="294"/>
        <end position="403"/>
    </location>
</feature>
<name>A0A1G4KK83_9SACH</name>
<accession>A0A1G4KK83</accession>
<organism evidence="3 4">
    <name type="scientific">Lachancea nothofagi CBS 11611</name>
    <dbReference type="NCBI Taxonomy" id="1266666"/>
    <lineage>
        <taxon>Eukaryota</taxon>
        <taxon>Fungi</taxon>
        <taxon>Dikarya</taxon>
        <taxon>Ascomycota</taxon>
        <taxon>Saccharomycotina</taxon>
        <taxon>Saccharomycetes</taxon>
        <taxon>Saccharomycetales</taxon>
        <taxon>Saccharomycetaceae</taxon>
        <taxon>Lachancea</taxon>
    </lineage>
</organism>
<keyword evidence="4" id="KW-1185">Reference proteome</keyword>
<proteinExistence type="predicted"/>
<evidence type="ECO:0000256" key="1">
    <source>
        <dbReference type="SAM" id="MobiDB-lite"/>
    </source>
</evidence>
<dbReference type="Proteomes" id="UP000189911">
    <property type="component" value="Chromosome G"/>
</dbReference>
<dbReference type="EMBL" id="LT598453">
    <property type="protein sequence ID" value="SCV04968.1"/>
    <property type="molecule type" value="Genomic_DNA"/>
</dbReference>
<evidence type="ECO:0000259" key="2">
    <source>
        <dbReference type="Pfam" id="PF04194"/>
    </source>
</evidence>
<reference evidence="4" key="1">
    <citation type="submission" date="2016-03" db="EMBL/GenBank/DDBJ databases">
        <authorList>
            <person name="Devillers Hugo."/>
        </authorList>
    </citation>
    <scope>NUCLEOTIDE SEQUENCE [LARGE SCALE GENOMIC DNA]</scope>
</reference>
<dbReference type="OrthoDB" id="443682at2759"/>
<dbReference type="Pfam" id="PF04194">
    <property type="entry name" value="PDCD2_C"/>
    <property type="match status" value="1"/>
</dbReference>
<dbReference type="GO" id="GO:0005737">
    <property type="term" value="C:cytoplasm"/>
    <property type="evidence" value="ECO:0007669"/>
    <property type="project" value="InterPro"/>
</dbReference>
<feature type="compositionally biased region" description="Polar residues" evidence="1">
    <location>
        <begin position="169"/>
        <end position="182"/>
    </location>
</feature>
<dbReference type="PANTHER" id="PTHR47524">
    <property type="entry name" value="20S RRNA ACCUMULATION PROTEIN 4"/>
    <property type="match status" value="1"/>
</dbReference>
<sequence length="408" mass="45928">MSNIEDLSLSDTEENYATQPSEVYLGFVDAAIKQSDNVSTEDTFIGGEPVWLHPDSVPKEELLKCGACQSSAYMKLLLQAFAPLDPELAKKVSENNNISSTHRSINPDDARVMYVFLCTKCPRKSNSIRCVRGVKKSSMNRTLEGKMKSLVAEKDFKISTAELKQSLENPFASTTSESTDANPFSKAAENPFGKLEEKVEEKKTIPVETTNAKAARKQHDTLPDKNFDKGYPGFFLYVEEESFKNKTPDHLKLPENLKIDKTALDLSIEDEDSFGSSSITLDPRTEKLSKFLDDDVFQKFQEVAGYNPLQVLRYDFGGRPLYYAATNVDLEKIVPSPGYNPSSKRVFEMQLMPKMILDLEETVLETGGMEWGTILVFSDLENYTPQFDEHGVGYVEECVRVQWESNKC</sequence>
<dbReference type="AlphaFoldDB" id="A0A1G4KK83"/>
<evidence type="ECO:0000313" key="4">
    <source>
        <dbReference type="Proteomes" id="UP000189911"/>
    </source>
</evidence>
<dbReference type="GO" id="GO:0030490">
    <property type="term" value="P:maturation of SSU-rRNA"/>
    <property type="evidence" value="ECO:0007669"/>
    <property type="project" value="TreeGrafter"/>
</dbReference>
<dbReference type="InterPro" id="IPR007320">
    <property type="entry name" value="PDCD2_C"/>
</dbReference>
<protein>
    <submittedName>
        <fullName evidence="3">LANO_0G15588g1_1</fullName>
    </submittedName>
</protein>